<reference evidence="1 2" key="2">
    <citation type="submission" date="2007-04" db="EMBL/GenBank/DDBJ databases">
        <authorList>
            <person name="Fulton L."/>
            <person name="Clifton S."/>
            <person name="Fulton B."/>
            <person name="Xu J."/>
            <person name="Minx P."/>
            <person name="Mardis E.R."/>
            <person name="Wilson R.K."/>
        </authorList>
    </citation>
    <scope>NUCLEOTIDE SEQUENCE [LARGE SCALE GENOMIC DNA]</scope>
    <source>
        <strain evidence="2">ATCC 25986 / DSM 3979 / JCM 10188 / KCTC 3647 / NCTC 11838 / VPI 1003</strain>
    </source>
</reference>
<accession>A4E7V0</accession>
<sequence>MAQLVEHNLAKVGVAGSSPVVRSIWAFSSGGERFPDTEEVRSSNLLTPTKCSQLRGYVLWAVLFFATKRAAK</sequence>
<reference evidence="1 2" key="1">
    <citation type="submission" date="2007-01" db="EMBL/GenBank/DDBJ databases">
        <title>Draft genome sequence of Collinsella aerofaciens (ATCC 25986).</title>
        <authorList>
            <person name="Sudarsanam P."/>
            <person name="Ley R."/>
            <person name="Guruge J."/>
            <person name="Turnbaugh P.J."/>
            <person name="Mahowald M."/>
            <person name="Liep D."/>
            <person name="Gordon J."/>
        </authorList>
    </citation>
    <scope>NUCLEOTIDE SEQUENCE [LARGE SCALE GENOMIC DNA]</scope>
    <source>
        <strain evidence="2">ATCC 25986 / DSM 3979 / JCM 10188 / KCTC 3647 / NCTC 11838 / VPI 1003</strain>
    </source>
</reference>
<comment type="caution">
    <text evidence="1">The sequence shown here is derived from an EMBL/GenBank/DDBJ whole genome shotgun (WGS) entry which is preliminary data.</text>
</comment>
<evidence type="ECO:0000313" key="2">
    <source>
        <dbReference type="Proteomes" id="UP000002979"/>
    </source>
</evidence>
<organism evidence="1 2">
    <name type="scientific">Collinsella aerofaciens (strain ATCC 25986 / DSM 3979 / JCM 10188 / KCTC 3647 / NCTC 11838 / VPI 1003)</name>
    <dbReference type="NCBI Taxonomy" id="411903"/>
    <lineage>
        <taxon>Bacteria</taxon>
        <taxon>Bacillati</taxon>
        <taxon>Actinomycetota</taxon>
        <taxon>Coriobacteriia</taxon>
        <taxon>Coriobacteriales</taxon>
        <taxon>Coriobacteriaceae</taxon>
        <taxon>Collinsella</taxon>
    </lineage>
</organism>
<dbReference type="Proteomes" id="UP000002979">
    <property type="component" value="Unassembled WGS sequence"/>
</dbReference>
<name>A4E7V0_COLAA</name>
<dbReference type="AntiFam" id="ANF00010">
    <property type="entry name" value="tRNA translation"/>
</dbReference>
<proteinExistence type="predicted"/>
<dbReference type="AlphaFoldDB" id="A4E7V0"/>
<gene>
    <name evidence="1" type="ORF">COLAER_00482</name>
</gene>
<protein>
    <submittedName>
        <fullName evidence="1">Uncharacterized protein</fullName>
    </submittedName>
</protein>
<dbReference type="EMBL" id="AAVN02000001">
    <property type="protein sequence ID" value="EBA40809.1"/>
    <property type="molecule type" value="Genomic_DNA"/>
</dbReference>
<evidence type="ECO:0000313" key="1">
    <source>
        <dbReference type="EMBL" id="EBA40809.1"/>
    </source>
</evidence>